<protein>
    <submittedName>
        <fullName evidence="1">Uncharacterized protein</fullName>
    </submittedName>
</protein>
<evidence type="ECO:0000313" key="2">
    <source>
        <dbReference type="Proteomes" id="UP001172673"/>
    </source>
</evidence>
<accession>A0AA39CDB6</accession>
<proteinExistence type="predicted"/>
<organism evidence="1 2">
    <name type="scientific">Cladophialophora chaetospira</name>
    <dbReference type="NCBI Taxonomy" id="386627"/>
    <lineage>
        <taxon>Eukaryota</taxon>
        <taxon>Fungi</taxon>
        <taxon>Dikarya</taxon>
        <taxon>Ascomycota</taxon>
        <taxon>Pezizomycotina</taxon>
        <taxon>Eurotiomycetes</taxon>
        <taxon>Chaetothyriomycetidae</taxon>
        <taxon>Chaetothyriales</taxon>
        <taxon>Herpotrichiellaceae</taxon>
        <taxon>Cladophialophora</taxon>
    </lineage>
</organism>
<dbReference type="EMBL" id="JAPDRK010000020">
    <property type="protein sequence ID" value="KAJ9604084.1"/>
    <property type="molecule type" value="Genomic_DNA"/>
</dbReference>
<dbReference type="Proteomes" id="UP001172673">
    <property type="component" value="Unassembled WGS sequence"/>
</dbReference>
<evidence type="ECO:0000313" key="1">
    <source>
        <dbReference type="EMBL" id="KAJ9604084.1"/>
    </source>
</evidence>
<name>A0AA39CDB6_9EURO</name>
<reference evidence="1" key="1">
    <citation type="submission" date="2022-10" db="EMBL/GenBank/DDBJ databases">
        <title>Culturing micro-colonial fungi from biological soil crusts in the Mojave desert and describing Neophaeococcomyces mojavensis, and introducing the new genera and species Taxawa tesnikishii.</title>
        <authorList>
            <person name="Kurbessoian T."/>
            <person name="Stajich J.E."/>
        </authorList>
    </citation>
    <scope>NUCLEOTIDE SEQUENCE</scope>
    <source>
        <strain evidence="1">TK_41</strain>
    </source>
</reference>
<sequence length="296" mass="34814">MCHIELQYFLHCKSTDVYFRSCRDRGVPHESNFQAEIHAFDRPCPLCFNEAVLAVEEHGDISDNTNRFQNYPRSLDVMRLRQKLDWNYHNDEDAEMGYPMYGNVDWKGCPQLALVGGEIDHEEAQREFRTRFSSIPLCEYNMAASELSQDTVRRDEQGITSLQEPQTTDETKEVVVCFGGCEHVNTFFCPVVWEWPENSGRYQSQCGCSGYDEHLRLTVGYAESEQCCLICRLEEGGFDRDHFKHFKDLVRSDIPKKTWDRWSYSKETEDVLRNPIATREWRRHPQYARSTVVEYR</sequence>
<dbReference type="AlphaFoldDB" id="A0AA39CDB6"/>
<keyword evidence="2" id="KW-1185">Reference proteome</keyword>
<gene>
    <name evidence="1" type="ORF">H2200_011607</name>
</gene>
<comment type="caution">
    <text evidence="1">The sequence shown here is derived from an EMBL/GenBank/DDBJ whole genome shotgun (WGS) entry which is preliminary data.</text>
</comment>